<evidence type="ECO:0000313" key="2">
    <source>
        <dbReference type="EMBL" id="RGE70168.1"/>
    </source>
</evidence>
<dbReference type="SUPFAM" id="SSF51219">
    <property type="entry name" value="TRAP-like"/>
    <property type="match status" value="1"/>
</dbReference>
<evidence type="ECO:0000313" key="3">
    <source>
        <dbReference type="Proteomes" id="UP000095765"/>
    </source>
</evidence>
<name>A0A174NUZ7_9FIRM</name>
<proteinExistence type="predicted"/>
<dbReference type="InterPro" id="IPR002838">
    <property type="entry name" value="AIM24"/>
</dbReference>
<dbReference type="PANTHER" id="PTHR43657">
    <property type="entry name" value="TRYPTOPHAN RNA-BINDING ATTENUATOR PROTEIN-LIKE PROTEIN"/>
    <property type="match status" value="1"/>
</dbReference>
<dbReference type="RefSeq" id="WP_006874822.1">
    <property type="nucleotide sequence ID" value="NZ_CABIWA010000003.1"/>
</dbReference>
<dbReference type="InterPro" id="IPR016031">
    <property type="entry name" value="Trp_RNA-bd_attenuator-like_dom"/>
</dbReference>
<dbReference type="InterPro" id="IPR036983">
    <property type="entry name" value="AIM24_sf"/>
</dbReference>
<dbReference type="AlphaFoldDB" id="A0A174NUZ7"/>
<reference evidence="1 3" key="1">
    <citation type="submission" date="2015-09" db="EMBL/GenBank/DDBJ databases">
        <authorList>
            <consortium name="Pathogen Informatics"/>
        </authorList>
    </citation>
    <scope>NUCLEOTIDE SEQUENCE [LARGE SCALE GENOMIC DNA]</scope>
    <source>
        <strain evidence="1 3">2789STDY5834939</strain>
    </source>
</reference>
<gene>
    <name evidence="2" type="ORF">DXC40_03700</name>
    <name evidence="1" type="ORF">ERS852551_01068</name>
</gene>
<reference evidence="2 4" key="2">
    <citation type="submission" date="2018-08" db="EMBL/GenBank/DDBJ databases">
        <title>A genome reference for cultivated species of the human gut microbiota.</title>
        <authorList>
            <person name="Zou Y."/>
            <person name="Xue W."/>
            <person name="Luo G."/>
        </authorList>
    </citation>
    <scope>NUCLEOTIDE SEQUENCE [LARGE SCALE GENOMIC DNA]</scope>
    <source>
        <strain evidence="2 4">TF05-12AC</strain>
    </source>
</reference>
<dbReference type="PANTHER" id="PTHR43657:SF1">
    <property type="entry name" value="ALTERED INHERITANCE OF MITOCHONDRIA PROTEIN 24, MITOCHONDRIAL"/>
    <property type="match status" value="1"/>
</dbReference>
<organism evidence="1 3">
    <name type="scientific">Anaerotruncus colihominis</name>
    <dbReference type="NCBI Taxonomy" id="169435"/>
    <lineage>
        <taxon>Bacteria</taxon>
        <taxon>Bacillati</taxon>
        <taxon>Bacillota</taxon>
        <taxon>Clostridia</taxon>
        <taxon>Eubacteriales</taxon>
        <taxon>Oscillospiraceae</taxon>
        <taxon>Anaerotruncus</taxon>
    </lineage>
</organism>
<protein>
    <submittedName>
        <fullName evidence="1">Protein of uncharacterized function DUF124</fullName>
    </submittedName>
    <submittedName>
        <fullName evidence="2">TIGR00266 family protein</fullName>
    </submittedName>
</protein>
<dbReference type="Gene3D" id="3.60.160.10">
    <property type="entry name" value="Mitochondrial biogenesis AIM24"/>
    <property type="match status" value="1"/>
</dbReference>
<dbReference type="Proteomes" id="UP000095765">
    <property type="component" value="Unassembled WGS sequence"/>
</dbReference>
<dbReference type="Proteomes" id="UP000260828">
    <property type="component" value="Unassembled WGS sequence"/>
</dbReference>
<evidence type="ECO:0000313" key="4">
    <source>
        <dbReference type="Proteomes" id="UP000260828"/>
    </source>
</evidence>
<dbReference type="EMBL" id="QVME01000001">
    <property type="protein sequence ID" value="RGE70168.1"/>
    <property type="molecule type" value="Genomic_DNA"/>
</dbReference>
<accession>A0A174NUZ7</accession>
<dbReference type="GeneID" id="72465092"/>
<dbReference type="EMBL" id="CZBE01000006">
    <property type="protein sequence ID" value="CUP52582.1"/>
    <property type="molecule type" value="Genomic_DNA"/>
</dbReference>
<dbReference type="OrthoDB" id="9779518at2"/>
<sequence>MRYEIQGEPLPVVVCELQPGEKMITERGSMSWMTSNMQMETTSNGGVGKALGRMFSGEALFQNIYTAVGSSGIIAFASSFPGSIRAVEISPNNELIVQKSGFLASESGVELSIFFQKKLGSGFFGGEGFIMQRLSGKGMAFVEIDGYAVEYDLDPGEKLVVDTGYLAAMSGSCSIDIQTVPGIKNKLFGGEGFFNTVVTGPGKVILQTMPISTVAGALRPFFPTTK</sequence>
<evidence type="ECO:0000313" key="1">
    <source>
        <dbReference type="EMBL" id="CUP52582.1"/>
    </source>
</evidence>
<dbReference type="Pfam" id="PF01987">
    <property type="entry name" value="AIM24"/>
    <property type="match status" value="1"/>
</dbReference>
<dbReference type="NCBIfam" id="TIGR00266">
    <property type="entry name" value="TIGR00266 family protein"/>
    <property type="match status" value="1"/>
</dbReference>